<comment type="pathway">
    <text evidence="7">tRNA modification; N(7)-methylguanine-tRNA biosynthesis.</text>
</comment>
<dbReference type="AlphaFoldDB" id="A0AAW9DT62"/>
<feature type="binding site" evidence="7">
    <location>
        <position position="75"/>
    </location>
    <ligand>
        <name>S-adenosyl-L-methionine</name>
        <dbReference type="ChEBI" id="CHEBI:59789"/>
    </ligand>
</feature>
<comment type="caution">
    <text evidence="7">Lacks conserved residue(s) required for the propagation of feature annotation.</text>
</comment>
<evidence type="ECO:0000256" key="7">
    <source>
        <dbReference type="HAMAP-Rule" id="MF_01057"/>
    </source>
</evidence>
<dbReference type="HAMAP" id="MF_01057">
    <property type="entry name" value="tRNA_methyltr_TrmB"/>
    <property type="match status" value="1"/>
</dbReference>
<dbReference type="EMBL" id="JAWXYB010000018">
    <property type="protein sequence ID" value="MDX5931227.1"/>
    <property type="molecule type" value="Genomic_DNA"/>
</dbReference>
<keyword evidence="3 7" id="KW-0489">Methyltransferase</keyword>
<dbReference type="InterPro" id="IPR003358">
    <property type="entry name" value="tRNA_(Gua-N-7)_MeTrfase_Trmb"/>
</dbReference>
<evidence type="ECO:0000313" key="9">
    <source>
        <dbReference type="Proteomes" id="UP001279553"/>
    </source>
</evidence>
<feature type="binding site" evidence="7">
    <location>
        <position position="133"/>
    </location>
    <ligand>
        <name>substrate</name>
    </ligand>
</feature>
<accession>A0AAW9DT62</accession>
<dbReference type="Proteomes" id="UP001279553">
    <property type="component" value="Unassembled WGS sequence"/>
</dbReference>
<evidence type="ECO:0000256" key="5">
    <source>
        <dbReference type="ARBA" id="ARBA00022691"/>
    </source>
</evidence>
<proteinExistence type="inferred from homology"/>
<evidence type="ECO:0000256" key="1">
    <source>
        <dbReference type="ARBA" id="ARBA00000142"/>
    </source>
</evidence>
<reference evidence="8 9" key="1">
    <citation type="submission" date="2023-11" db="EMBL/GenBank/DDBJ databases">
        <title>MicrobeMod: A computational toolkit for identifying prokaryotic methylation and restriction-modification with nanopore sequencing.</title>
        <authorList>
            <person name="Crits-Christoph A."/>
            <person name="Kang S.C."/>
            <person name="Lee H."/>
            <person name="Ostrov N."/>
        </authorList>
    </citation>
    <scope>NUCLEOTIDE SEQUENCE [LARGE SCALE GENOMIC DNA]</scope>
    <source>
        <strain evidence="8 9">DSMZ 700</strain>
    </source>
</reference>
<organism evidence="8 9">
    <name type="scientific">Acidiphilium acidophilum</name>
    <name type="common">Thiobacillus acidophilus</name>
    <dbReference type="NCBI Taxonomy" id="76588"/>
    <lineage>
        <taxon>Bacteria</taxon>
        <taxon>Pseudomonadati</taxon>
        <taxon>Pseudomonadota</taxon>
        <taxon>Alphaproteobacteria</taxon>
        <taxon>Acetobacterales</taxon>
        <taxon>Acidocellaceae</taxon>
        <taxon>Acidiphilium</taxon>
    </lineage>
</organism>
<dbReference type="Gene3D" id="3.40.50.150">
    <property type="entry name" value="Vaccinia Virus protein VP39"/>
    <property type="match status" value="1"/>
</dbReference>
<dbReference type="InterPro" id="IPR055361">
    <property type="entry name" value="tRNA_methyltr_TrmB_bact"/>
</dbReference>
<keyword evidence="4 7" id="KW-0808">Transferase</keyword>
<comment type="catalytic activity">
    <reaction evidence="1 7">
        <text>guanosine(46) in tRNA + S-adenosyl-L-methionine = N(7)-methylguanosine(46) in tRNA + S-adenosyl-L-homocysteine</text>
        <dbReference type="Rhea" id="RHEA:42708"/>
        <dbReference type="Rhea" id="RHEA-COMP:10188"/>
        <dbReference type="Rhea" id="RHEA-COMP:10189"/>
        <dbReference type="ChEBI" id="CHEBI:57856"/>
        <dbReference type="ChEBI" id="CHEBI:59789"/>
        <dbReference type="ChEBI" id="CHEBI:74269"/>
        <dbReference type="ChEBI" id="CHEBI:74480"/>
        <dbReference type="EC" id="2.1.1.33"/>
    </reaction>
</comment>
<comment type="function">
    <text evidence="2 7">Catalyzes the formation of N(7)-methylguanine at position 46 (m7G46) in tRNA.</text>
</comment>
<feature type="binding site" evidence="7">
    <location>
        <begin position="199"/>
        <end position="202"/>
    </location>
    <ligand>
        <name>substrate</name>
    </ligand>
</feature>
<feature type="binding site" evidence="7">
    <location>
        <position position="107"/>
    </location>
    <ligand>
        <name>S-adenosyl-L-methionine</name>
        <dbReference type="ChEBI" id="CHEBI:59789"/>
    </ligand>
</feature>
<name>A0AAW9DT62_ACIAO</name>
<evidence type="ECO:0000256" key="3">
    <source>
        <dbReference type="ARBA" id="ARBA00022603"/>
    </source>
</evidence>
<feature type="binding site" evidence="7">
    <location>
        <position position="50"/>
    </location>
    <ligand>
        <name>S-adenosyl-L-methionine</name>
        <dbReference type="ChEBI" id="CHEBI:59789"/>
    </ligand>
</feature>
<sequence>MAIKPPPDRLYGRAVGHTLRARQAELIETLLPRLRWPVPFTITPRETWLEIGAGGFEHAEAIARLHPEIGLIACEVFANSIASLLSRLAPLNGVETIPPNLRVHDDDARPLIRSLPDASIARAYLMFPDPWPKARHAKRRFVHPATLADLARILKPGGEWRIASDDPTYQSWVDQVFAETTLFTLLEATSTRPADWCPTRYEAKAIRAGRTPRYWRFARA</sequence>
<evidence type="ECO:0000313" key="8">
    <source>
        <dbReference type="EMBL" id="MDX5931227.1"/>
    </source>
</evidence>
<dbReference type="PANTHER" id="PTHR23417:SF14">
    <property type="entry name" value="PENTACOTRIPEPTIDE-REPEAT REGION OF PRORP DOMAIN-CONTAINING PROTEIN"/>
    <property type="match status" value="1"/>
</dbReference>
<evidence type="ECO:0000256" key="6">
    <source>
        <dbReference type="ARBA" id="ARBA00022694"/>
    </source>
</evidence>
<gene>
    <name evidence="7" type="primary">trmB</name>
    <name evidence="8" type="ORF">SIL87_10660</name>
</gene>
<evidence type="ECO:0000256" key="4">
    <source>
        <dbReference type="ARBA" id="ARBA00022679"/>
    </source>
</evidence>
<comment type="caution">
    <text evidence="8">The sequence shown here is derived from an EMBL/GenBank/DDBJ whole genome shotgun (WGS) entry which is preliminary data.</text>
</comment>
<feature type="binding site" evidence="7">
    <location>
        <position position="129"/>
    </location>
    <ligand>
        <name>S-adenosyl-L-methionine</name>
        <dbReference type="ChEBI" id="CHEBI:59789"/>
    </ligand>
</feature>
<evidence type="ECO:0000256" key="2">
    <source>
        <dbReference type="ARBA" id="ARBA00003015"/>
    </source>
</evidence>
<dbReference type="PROSITE" id="PS51625">
    <property type="entry name" value="SAM_MT_TRMB"/>
    <property type="match status" value="1"/>
</dbReference>
<dbReference type="RefSeq" id="WP_319614153.1">
    <property type="nucleotide sequence ID" value="NZ_JAWXYB010000018.1"/>
</dbReference>
<keyword evidence="6 7" id="KW-0819">tRNA processing</keyword>
<keyword evidence="5 7" id="KW-0949">S-adenosyl-L-methionine</keyword>
<keyword evidence="9" id="KW-1185">Reference proteome</keyword>
<feature type="binding site" evidence="7">
    <location>
        <position position="165"/>
    </location>
    <ligand>
        <name>substrate</name>
    </ligand>
</feature>
<dbReference type="Pfam" id="PF02390">
    <property type="entry name" value="Methyltransf_4"/>
    <property type="match status" value="1"/>
</dbReference>
<dbReference type="PANTHER" id="PTHR23417">
    <property type="entry name" value="3-DEOXY-D-MANNO-OCTULOSONIC-ACID TRANSFERASE/TRNA GUANINE-N 7 - -METHYLTRANSFERASE"/>
    <property type="match status" value="1"/>
</dbReference>
<dbReference type="GO" id="GO:0043527">
    <property type="term" value="C:tRNA methyltransferase complex"/>
    <property type="evidence" value="ECO:0007669"/>
    <property type="project" value="TreeGrafter"/>
</dbReference>
<dbReference type="GO" id="GO:0008176">
    <property type="term" value="F:tRNA (guanine(46)-N7)-methyltransferase activity"/>
    <property type="evidence" value="ECO:0007669"/>
    <property type="project" value="UniProtKB-UniRule"/>
</dbReference>
<dbReference type="SUPFAM" id="SSF53335">
    <property type="entry name" value="S-adenosyl-L-methionine-dependent methyltransferases"/>
    <property type="match status" value="1"/>
</dbReference>
<dbReference type="EC" id="2.1.1.33" evidence="7"/>
<dbReference type="InterPro" id="IPR029063">
    <property type="entry name" value="SAM-dependent_MTases_sf"/>
</dbReference>
<comment type="similarity">
    <text evidence="7">Belongs to the class I-like SAM-binding methyltransferase superfamily. TrmB family.</text>
</comment>
<protein>
    <recommendedName>
        <fullName evidence="7">tRNA (guanine-N(7)-)-methyltransferase</fullName>
        <ecNumber evidence="7">2.1.1.33</ecNumber>
    </recommendedName>
    <alternativeName>
        <fullName evidence="7">tRNA (guanine(46)-N(7))-methyltransferase</fullName>
    </alternativeName>
    <alternativeName>
        <fullName evidence="7">tRNA(m7G46)-methyltransferase</fullName>
    </alternativeName>
</protein>